<keyword evidence="2" id="KW-1185">Reference proteome</keyword>
<proteinExistence type="predicted"/>
<comment type="caution">
    <text evidence="1">The sequence shown here is derived from an EMBL/GenBank/DDBJ whole genome shotgun (WGS) entry which is preliminary data.</text>
</comment>
<evidence type="ECO:0000313" key="2">
    <source>
        <dbReference type="Proteomes" id="UP000078397"/>
    </source>
</evidence>
<dbReference type="RefSeq" id="XP_022285890.1">
    <property type="nucleotide sequence ID" value="XM_022429093.1"/>
</dbReference>
<dbReference type="AlphaFoldDB" id="A0A219ARR9"/>
<protein>
    <submittedName>
        <fullName evidence="1">Uncharacterized protein</fullName>
    </submittedName>
</protein>
<dbReference type="EMBL" id="LSBJ02000001">
    <property type="protein sequence ID" value="OWT43471.1"/>
    <property type="molecule type" value="Genomic_DNA"/>
</dbReference>
<name>A0A219ARR9_METCM</name>
<dbReference type="Proteomes" id="UP000078397">
    <property type="component" value="Unassembled WGS sequence"/>
</dbReference>
<gene>
    <name evidence="1" type="ORF">VFPPC_17380</name>
</gene>
<evidence type="ECO:0000313" key="1">
    <source>
        <dbReference type="EMBL" id="OWT43471.1"/>
    </source>
</evidence>
<reference evidence="1 2" key="1">
    <citation type="journal article" date="2016" name="PLoS Pathog.">
        <title>Biosynthesis of antibiotic leucinostatins in bio-control fungus Purpureocillium lilacinum and their inhibition on phytophthora revealed by genome mining.</title>
        <authorList>
            <person name="Wang G."/>
            <person name="Liu Z."/>
            <person name="Lin R."/>
            <person name="Li E."/>
            <person name="Mao Z."/>
            <person name="Ling J."/>
            <person name="Yang Y."/>
            <person name="Yin W.B."/>
            <person name="Xie B."/>
        </authorList>
    </citation>
    <scope>NUCLEOTIDE SEQUENCE [LARGE SCALE GENOMIC DNA]</scope>
    <source>
        <strain evidence="1">170</strain>
    </source>
</reference>
<dbReference type="KEGG" id="pchm:VFPPC_17380"/>
<accession>A0A219ARR9</accession>
<sequence length="87" mass="9503">MAMSTITHLSSLRREPVAFLPISALPRGNPEWAKCKPDAATAVVVPHIFQYVAARFAVTTQLYPRAISIVAEYFIIALTAFGLVPDC</sequence>
<organism evidence="1 2">
    <name type="scientific">Pochonia chlamydosporia 170</name>
    <dbReference type="NCBI Taxonomy" id="1380566"/>
    <lineage>
        <taxon>Eukaryota</taxon>
        <taxon>Fungi</taxon>
        <taxon>Dikarya</taxon>
        <taxon>Ascomycota</taxon>
        <taxon>Pezizomycotina</taxon>
        <taxon>Sordariomycetes</taxon>
        <taxon>Hypocreomycetidae</taxon>
        <taxon>Hypocreales</taxon>
        <taxon>Clavicipitaceae</taxon>
        <taxon>Pochonia</taxon>
    </lineage>
</organism>
<dbReference type="GeneID" id="33936359"/>